<feature type="compositionally biased region" description="Acidic residues" evidence="1">
    <location>
        <begin position="1"/>
        <end position="10"/>
    </location>
</feature>
<evidence type="ECO:0000256" key="1">
    <source>
        <dbReference type="SAM" id="MobiDB-lite"/>
    </source>
</evidence>
<feature type="compositionally biased region" description="Acidic residues" evidence="1">
    <location>
        <begin position="18"/>
        <end position="28"/>
    </location>
</feature>
<name>A0AAV0WPZ0_9HEMI</name>
<protein>
    <submittedName>
        <fullName evidence="2">Uncharacterized protein</fullName>
    </submittedName>
</protein>
<organism evidence="2 3">
    <name type="scientific">Macrosiphum euphorbiae</name>
    <name type="common">potato aphid</name>
    <dbReference type="NCBI Taxonomy" id="13131"/>
    <lineage>
        <taxon>Eukaryota</taxon>
        <taxon>Metazoa</taxon>
        <taxon>Ecdysozoa</taxon>
        <taxon>Arthropoda</taxon>
        <taxon>Hexapoda</taxon>
        <taxon>Insecta</taxon>
        <taxon>Pterygota</taxon>
        <taxon>Neoptera</taxon>
        <taxon>Paraneoptera</taxon>
        <taxon>Hemiptera</taxon>
        <taxon>Sternorrhyncha</taxon>
        <taxon>Aphidomorpha</taxon>
        <taxon>Aphidoidea</taxon>
        <taxon>Aphididae</taxon>
        <taxon>Macrosiphini</taxon>
        <taxon>Macrosiphum</taxon>
    </lineage>
</organism>
<dbReference type="EMBL" id="CARXXK010000002">
    <property type="protein sequence ID" value="CAI6358129.1"/>
    <property type="molecule type" value="Genomic_DNA"/>
</dbReference>
<dbReference type="AlphaFoldDB" id="A0AAV0WPZ0"/>
<sequence length="123" mass="14536">MMENSDESSDSDPPVSEESSEDGYSNDELEYRYYINPIMRYVPENMRTDVRRLCKDTARLYSNAETIKRTALHYRIVEDEEKTCMQKDCNKLTFGKCGTCHVFLCIDSENDCFSKFHERKKKM</sequence>
<dbReference type="Proteomes" id="UP001160148">
    <property type="component" value="Unassembled WGS sequence"/>
</dbReference>
<feature type="region of interest" description="Disordered" evidence="1">
    <location>
        <begin position="1"/>
        <end position="28"/>
    </location>
</feature>
<keyword evidence="3" id="KW-1185">Reference proteome</keyword>
<evidence type="ECO:0000313" key="3">
    <source>
        <dbReference type="Proteomes" id="UP001160148"/>
    </source>
</evidence>
<accession>A0AAV0WPZ0</accession>
<gene>
    <name evidence="2" type="ORF">MEUPH1_LOCUS13680</name>
</gene>
<reference evidence="2 3" key="1">
    <citation type="submission" date="2023-01" db="EMBL/GenBank/DDBJ databases">
        <authorList>
            <person name="Whitehead M."/>
        </authorList>
    </citation>
    <scope>NUCLEOTIDE SEQUENCE [LARGE SCALE GENOMIC DNA]</scope>
</reference>
<comment type="caution">
    <text evidence="2">The sequence shown here is derived from an EMBL/GenBank/DDBJ whole genome shotgun (WGS) entry which is preliminary data.</text>
</comment>
<proteinExistence type="predicted"/>
<evidence type="ECO:0000313" key="2">
    <source>
        <dbReference type="EMBL" id="CAI6358129.1"/>
    </source>
</evidence>